<evidence type="ECO:0000256" key="6">
    <source>
        <dbReference type="ARBA" id="ARBA00023033"/>
    </source>
</evidence>
<dbReference type="PRINTS" id="PR00463">
    <property type="entry name" value="EP450I"/>
</dbReference>
<dbReference type="EMBL" id="WMEY01000003">
    <property type="protein sequence ID" value="MYL64207.1"/>
    <property type="molecule type" value="Genomic_DNA"/>
</dbReference>
<evidence type="ECO:0000256" key="5">
    <source>
        <dbReference type="ARBA" id="ARBA00023004"/>
    </source>
</evidence>
<comment type="cofactor">
    <cofactor evidence="7">
        <name>heme</name>
        <dbReference type="ChEBI" id="CHEBI:30413"/>
    </cofactor>
</comment>
<dbReference type="InterPro" id="IPR036396">
    <property type="entry name" value="Cyt_P450_sf"/>
</dbReference>
<comment type="caution">
    <text evidence="9">The sequence shown here is derived from an EMBL/GenBank/DDBJ whole genome shotgun (WGS) entry which is preliminary data.</text>
</comment>
<proteinExistence type="inferred from homology"/>
<evidence type="ECO:0000313" key="9">
    <source>
        <dbReference type="EMBL" id="MYL64207.1"/>
    </source>
</evidence>
<dbReference type="PRINTS" id="PR00385">
    <property type="entry name" value="P450"/>
</dbReference>
<dbReference type="InterPro" id="IPR017972">
    <property type="entry name" value="Cyt_P450_CS"/>
</dbReference>
<evidence type="ECO:0000256" key="4">
    <source>
        <dbReference type="ARBA" id="ARBA00023002"/>
    </source>
</evidence>
<keyword evidence="4 8" id="KW-0560">Oxidoreductase</keyword>
<sequence length="427" mass="48802">MVVYVSVEKLSGIRLKNYISFRKDPLDFLSKTRDIADFVELGASSFVVHQPDAVKQILVTNAESFQKGSSASLLSQTIGRGLLTSEGKIHARQRKMMMPAFHKEKMIQYISIILEETKRFIDGWDDGEVICISSEMMRLTLRIIMKAMFGQDISKKESIELVTAVTHIIEKSASDLFLPFPSPEFVPTKRNKQYKLGKNRLNELADQLIQNTPKGDHLLSLLQESTYTDGSPLSSEEVRSQILTMLIAGHETTANVLSWMWYELSKNEEIEQQLLKEWKEVGESGIHQQDLTHLFFKETLRLYPAAWVILREAIAPVELMGYQFKSGSSFLISPYVMHRNPSFFENPEQFSLYRMKEKHVPFAYFPFGGGPRSCIGSQFATYEAQLIFSTIGKSFHLQKLHDRPVQAEPLVSLRIKGGLLMKVHKRK</sequence>
<keyword evidence="5 7" id="KW-0408">Iron</keyword>
<dbReference type="PROSITE" id="PS00086">
    <property type="entry name" value="CYTOCHROME_P450"/>
    <property type="match status" value="1"/>
</dbReference>
<dbReference type="InterPro" id="IPR002401">
    <property type="entry name" value="Cyt_P450_E_grp-I"/>
</dbReference>
<dbReference type="GO" id="GO:0016705">
    <property type="term" value="F:oxidoreductase activity, acting on paired donors, with incorporation or reduction of molecular oxygen"/>
    <property type="evidence" value="ECO:0007669"/>
    <property type="project" value="InterPro"/>
</dbReference>
<comment type="similarity">
    <text evidence="1 8">Belongs to the cytochrome P450 family.</text>
</comment>
<evidence type="ECO:0000256" key="3">
    <source>
        <dbReference type="ARBA" id="ARBA00022723"/>
    </source>
</evidence>
<evidence type="ECO:0000313" key="10">
    <source>
        <dbReference type="Proteomes" id="UP000447833"/>
    </source>
</evidence>
<protein>
    <submittedName>
        <fullName evidence="9">Cytochrome P450</fullName>
    </submittedName>
</protein>
<keyword evidence="2 7" id="KW-0349">Heme</keyword>
<dbReference type="GO" id="GO:0020037">
    <property type="term" value="F:heme binding"/>
    <property type="evidence" value="ECO:0007669"/>
    <property type="project" value="InterPro"/>
</dbReference>
<evidence type="ECO:0000256" key="1">
    <source>
        <dbReference type="ARBA" id="ARBA00010617"/>
    </source>
</evidence>
<dbReference type="GO" id="GO:0005506">
    <property type="term" value="F:iron ion binding"/>
    <property type="evidence" value="ECO:0007669"/>
    <property type="project" value="InterPro"/>
</dbReference>
<dbReference type="InterPro" id="IPR001128">
    <property type="entry name" value="Cyt_P450"/>
</dbReference>
<dbReference type="SUPFAM" id="SSF48264">
    <property type="entry name" value="Cytochrome P450"/>
    <property type="match status" value="1"/>
</dbReference>
<dbReference type="GO" id="GO:0004497">
    <property type="term" value="F:monooxygenase activity"/>
    <property type="evidence" value="ECO:0007669"/>
    <property type="project" value="UniProtKB-KW"/>
</dbReference>
<reference evidence="9 10" key="1">
    <citation type="submission" date="2019-11" db="EMBL/GenBank/DDBJ databases">
        <title>Genome sequences of 17 halophilic strains isolated from different environments.</title>
        <authorList>
            <person name="Furrow R.E."/>
        </authorList>
    </citation>
    <scope>NUCLEOTIDE SEQUENCE [LARGE SCALE GENOMIC DNA]</scope>
    <source>
        <strain evidence="9 10">22506_14_FS</strain>
    </source>
</reference>
<name>A0A845F0E1_9BACL</name>
<dbReference type="AlphaFoldDB" id="A0A845F0E1"/>
<accession>A0A845F0E1</accession>
<keyword evidence="6 8" id="KW-0503">Monooxygenase</keyword>
<evidence type="ECO:0000256" key="7">
    <source>
        <dbReference type="PIRSR" id="PIRSR602401-1"/>
    </source>
</evidence>
<dbReference type="Gene3D" id="1.10.630.10">
    <property type="entry name" value="Cytochrome P450"/>
    <property type="match status" value="1"/>
</dbReference>
<dbReference type="Proteomes" id="UP000447833">
    <property type="component" value="Unassembled WGS sequence"/>
</dbReference>
<dbReference type="PANTHER" id="PTHR24291">
    <property type="entry name" value="CYTOCHROME P450 FAMILY 4"/>
    <property type="match status" value="1"/>
</dbReference>
<keyword evidence="3 7" id="KW-0479">Metal-binding</keyword>
<evidence type="ECO:0000256" key="2">
    <source>
        <dbReference type="ARBA" id="ARBA00022617"/>
    </source>
</evidence>
<evidence type="ECO:0000256" key="8">
    <source>
        <dbReference type="RuleBase" id="RU000461"/>
    </source>
</evidence>
<feature type="binding site" description="axial binding residue" evidence="7">
    <location>
        <position position="374"/>
    </location>
    <ligand>
        <name>heme</name>
        <dbReference type="ChEBI" id="CHEBI:30413"/>
    </ligand>
    <ligandPart>
        <name>Fe</name>
        <dbReference type="ChEBI" id="CHEBI:18248"/>
    </ligandPart>
</feature>
<gene>
    <name evidence="9" type="ORF">GLW07_12680</name>
</gene>
<dbReference type="PANTHER" id="PTHR24291:SF50">
    <property type="entry name" value="BIFUNCTIONAL ALBAFLAVENONE MONOOXYGENASE_TERPENE SYNTHASE"/>
    <property type="match status" value="1"/>
</dbReference>
<dbReference type="InterPro" id="IPR050196">
    <property type="entry name" value="Cytochrome_P450_Monoox"/>
</dbReference>
<organism evidence="9 10">
    <name type="scientific">Guptibacillus hwajinpoensis</name>
    <dbReference type="NCBI Taxonomy" id="208199"/>
    <lineage>
        <taxon>Bacteria</taxon>
        <taxon>Bacillati</taxon>
        <taxon>Bacillota</taxon>
        <taxon>Bacilli</taxon>
        <taxon>Bacillales</taxon>
        <taxon>Guptibacillaceae</taxon>
        <taxon>Guptibacillus</taxon>
    </lineage>
</organism>
<dbReference type="Pfam" id="PF00067">
    <property type="entry name" value="p450"/>
    <property type="match status" value="1"/>
</dbReference>